<proteinExistence type="predicted"/>
<evidence type="ECO:0000313" key="3">
    <source>
        <dbReference type="Proteomes" id="UP000054018"/>
    </source>
</evidence>
<dbReference type="EMBL" id="KN833702">
    <property type="protein sequence ID" value="KIK26294.1"/>
    <property type="molecule type" value="Genomic_DNA"/>
</dbReference>
<name>A0A0C9ZK17_9AGAM</name>
<evidence type="ECO:0000313" key="2">
    <source>
        <dbReference type="EMBL" id="KIK26294.1"/>
    </source>
</evidence>
<feature type="region of interest" description="Disordered" evidence="1">
    <location>
        <begin position="1"/>
        <end position="20"/>
    </location>
</feature>
<keyword evidence="3" id="KW-1185">Reference proteome</keyword>
<reference evidence="2 3" key="1">
    <citation type="submission" date="2014-04" db="EMBL/GenBank/DDBJ databases">
        <authorList>
            <consortium name="DOE Joint Genome Institute"/>
            <person name="Kuo A."/>
            <person name="Kohler A."/>
            <person name="Costa M.D."/>
            <person name="Nagy L.G."/>
            <person name="Floudas D."/>
            <person name="Copeland A."/>
            <person name="Barry K.W."/>
            <person name="Cichocki N."/>
            <person name="Veneault-Fourrey C."/>
            <person name="LaButti K."/>
            <person name="Lindquist E.A."/>
            <person name="Lipzen A."/>
            <person name="Lundell T."/>
            <person name="Morin E."/>
            <person name="Murat C."/>
            <person name="Sun H."/>
            <person name="Tunlid A."/>
            <person name="Henrissat B."/>
            <person name="Grigoriev I.V."/>
            <person name="Hibbett D.S."/>
            <person name="Martin F."/>
            <person name="Nordberg H.P."/>
            <person name="Cantor M.N."/>
            <person name="Hua S.X."/>
        </authorList>
    </citation>
    <scope>NUCLEOTIDE SEQUENCE [LARGE SCALE GENOMIC DNA]</scope>
    <source>
        <strain evidence="2 3">441</strain>
    </source>
</reference>
<dbReference type="Proteomes" id="UP000054018">
    <property type="component" value="Unassembled WGS sequence"/>
</dbReference>
<dbReference type="AlphaFoldDB" id="A0A0C9ZK17"/>
<feature type="region of interest" description="Disordered" evidence="1">
    <location>
        <begin position="49"/>
        <end position="84"/>
    </location>
</feature>
<evidence type="ECO:0000256" key="1">
    <source>
        <dbReference type="SAM" id="MobiDB-lite"/>
    </source>
</evidence>
<sequence>MVQNRRIAMEEDQGEDGEEEIARDTIRRQLIVVAALLCVLAVTTLLDTPSWESDDESSSSYSSVVSSDESHNDHEQPPRSGDTYDIRMQRVHLWRDTVTKSTLTPMHLSRVSDFIRAFRHIII</sequence>
<reference evidence="3" key="2">
    <citation type="submission" date="2015-01" db="EMBL/GenBank/DDBJ databases">
        <title>Evolutionary Origins and Diversification of the Mycorrhizal Mutualists.</title>
        <authorList>
            <consortium name="DOE Joint Genome Institute"/>
            <consortium name="Mycorrhizal Genomics Consortium"/>
            <person name="Kohler A."/>
            <person name="Kuo A."/>
            <person name="Nagy L.G."/>
            <person name="Floudas D."/>
            <person name="Copeland A."/>
            <person name="Barry K.W."/>
            <person name="Cichocki N."/>
            <person name="Veneault-Fourrey C."/>
            <person name="LaButti K."/>
            <person name="Lindquist E.A."/>
            <person name="Lipzen A."/>
            <person name="Lundell T."/>
            <person name="Morin E."/>
            <person name="Murat C."/>
            <person name="Riley R."/>
            <person name="Ohm R."/>
            <person name="Sun H."/>
            <person name="Tunlid A."/>
            <person name="Henrissat B."/>
            <person name="Grigoriev I.V."/>
            <person name="Hibbett D.S."/>
            <person name="Martin F."/>
        </authorList>
    </citation>
    <scope>NUCLEOTIDE SEQUENCE [LARGE SCALE GENOMIC DNA]</scope>
    <source>
        <strain evidence="3">441</strain>
    </source>
</reference>
<protein>
    <submittedName>
        <fullName evidence="2">Uncharacterized protein</fullName>
    </submittedName>
</protein>
<dbReference type="HOGENOM" id="CLU_2016147_0_0_1"/>
<feature type="compositionally biased region" description="Low complexity" evidence="1">
    <location>
        <begin position="58"/>
        <end position="67"/>
    </location>
</feature>
<accession>A0A0C9ZK17</accession>
<feature type="compositionally biased region" description="Acidic residues" evidence="1">
    <location>
        <begin position="10"/>
        <end position="19"/>
    </location>
</feature>
<gene>
    <name evidence="2" type="ORF">PISMIDRAFT_676092</name>
</gene>
<organism evidence="2 3">
    <name type="scientific">Pisolithus microcarpus 441</name>
    <dbReference type="NCBI Taxonomy" id="765257"/>
    <lineage>
        <taxon>Eukaryota</taxon>
        <taxon>Fungi</taxon>
        <taxon>Dikarya</taxon>
        <taxon>Basidiomycota</taxon>
        <taxon>Agaricomycotina</taxon>
        <taxon>Agaricomycetes</taxon>
        <taxon>Agaricomycetidae</taxon>
        <taxon>Boletales</taxon>
        <taxon>Sclerodermatineae</taxon>
        <taxon>Pisolithaceae</taxon>
        <taxon>Pisolithus</taxon>
    </lineage>
</organism>
<feature type="compositionally biased region" description="Basic and acidic residues" evidence="1">
    <location>
        <begin position="68"/>
        <end position="84"/>
    </location>
</feature>